<dbReference type="GO" id="GO:0008483">
    <property type="term" value="F:transaminase activity"/>
    <property type="evidence" value="ECO:0007669"/>
    <property type="project" value="UniProtKB-KW"/>
</dbReference>
<dbReference type="CDD" id="cd00609">
    <property type="entry name" value="AAT_like"/>
    <property type="match status" value="1"/>
</dbReference>
<keyword evidence="4 7" id="KW-0032">Aminotransferase</keyword>
<proteinExistence type="inferred from homology"/>
<keyword evidence="5 7" id="KW-0808">Transferase</keyword>
<evidence type="ECO:0000256" key="3">
    <source>
        <dbReference type="ARBA" id="ARBA00011738"/>
    </source>
</evidence>
<dbReference type="PANTHER" id="PTHR46383">
    <property type="entry name" value="ASPARTATE AMINOTRANSFERASE"/>
    <property type="match status" value="1"/>
</dbReference>
<evidence type="ECO:0000313" key="9">
    <source>
        <dbReference type="EMBL" id="KUK16955.1"/>
    </source>
</evidence>
<dbReference type="Proteomes" id="UP000053911">
    <property type="component" value="Unassembled WGS sequence"/>
</dbReference>
<comment type="subunit">
    <text evidence="3">Homodimer.</text>
</comment>
<evidence type="ECO:0000256" key="7">
    <source>
        <dbReference type="RuleBase" id="RU000481"/>
    </source>
</evidence>
<dbReference type="InterPro" id="IPR050596">
    <property type="entry name" value="AspAT/PAT-like"/>
</dbReference>
<evidence type="ECO:0000256" key="1">
    <source>
        <dbReference type="ARBA" id="ARBA00001933"/>
    </source>
</evidence>
<dbReference type="Gene3D" id="3.40.640.10">
    <property type="entry name" value="Type I PLP-dependent aspartate aminotransferase-like (Major domain)"/>
    <property type="match status" value="1"/>
</dbReference>
<dbReference type="PROSITE" id="PS00105">
    <property type="entry name" value="AA_TRANSFER_CLASS_1"/>
    <property type="match status" value="1"/>
</dbReference>
<dbReference type="GO" id="GO:0030170">
    <property type="term" value="F:pyridoxal phosphate binding"/>
    <property type="evidence" value="ECO:0007669"/>
    <property type="project" value="InterPro"/>
</dbReference>
<keyword evidence="6" id="KW-0663">Pyridoxal phosphate</keyword>
<gene>
    <name evidence="9" type="ORF">XD54_1759</name>
</gene>
<evidence type="ECO:0000256" key="5">
    <source>
        <dbReference type="ARBA" id="ARBA00022679"/>
    </source>
</evidence>
<evidence type="ECO:0000256" key="4">
    <source>
        <dbReference type="ARBA" id="ARBA00022576"/>
    </source>
</evidence>
<dbReference type="SUPFAM" id="SSF53383">
    <property type="entry name" value="PLP-dependent transferases"/>
    <property type="match status" value="1"/>
</dbReference>
<evidence type="ECO:0000313" key="10">
    <source>
        <dbReference type="Proteomes" id="UP000053911"/>
    </source>
</evidence>
<dbReference type="PATRIC" id="fig|172049.5.peg.1671"/>
<dbReference type="Pfam" id="PF00155">
    <property type="entry name" value="Aminotran_1_2"/>
    <property type="match status" value="1"/>
</dbReference>
<name>A0A101EKC1_9EURY</name>
<dbReference type="InterPro" id="IPR015424">
    <property type="entry name" value="PyrdxlP-dep_Trfase"/>
</dbReference>
<comment type="cofactor">
    <cofactor evidence="1 7">
        <name>pyridoxal 5'-phosphate</name>
        <dbReference type="ChEBI" id="CHEBI:597326"/>
    </cofactor>
</comment>
<accession>A0A101EKC1</accession>
<dbReference type="InterPro" id="IPR015421">
    <property type="entry name" value="PyrdxlP-dep_Trfase_major"/>
</dbReference>
<dbReference type="RefSeq" id="WP_042701091.1">
    <property type="nucleotide sequence ID" value="NZ_LGFD01000045.1"/>
</dbReference>
<reference evidence="10" key="1">
    <citation type="journal article" date="2015" name="MBio">
        <title>Genome-Resolved Metagenomic Analysis Reveals Roles for Candidate Phyla and Other Microbial Community Members in Biogeochemical Transformations in Oil Reservoirs.</title>
        <authorList>
            <person name="Hu P."/>
            <person name="Tom L."/>
            <person name="Singh A."/>
            <person name="Thomas B.C."/>
            <person name="Baker B.J."/>
            <person name="Piceno Y.M."/>
            <person name="Andersen G.L."/>
            <person name="Banfield J.F."/>
        </authorList>
    </citation>
    <scope>NUCLEOTIDE SEQUENCE [LARGE SCALE GENOMIC DNA]</scope>
</reference>
<sequence length="392" mass="43970">MNISYRADITPYPLIREISKLTRTIPDVIHMEIGDFGKEFKELHKEFIASLLANAAKEGYLNYTENSGLYELRSAIAEYYKKRHGIAVEPENVVITIGAMEGLFLSLLLTLDVGDKILLPNPGYPNYTSQSILVGANPQYYSLDNNFLPNTSDIASKAKESKALIINTPNNPTGVVYSTNVLREIAEIARENNLVVISDETYENIVFEKKHHTMLKFEEIRDNLIVINSFSKSFALTGLRLGFVILPDGLSGVAGKLQENIIASPPAMLQKVAVELIENYREITKKITQKLRKNRDAIIKELHRLPEISYAPPEGAFYIFLNISRYCPSSYAFAETLLKTKRVAVTPGIGFGENGEGYVRISYSCSYNEALEGAKRIVEFLNEGGREIDRKN</sequence>
<dbReference type="AlphaFoldDB" id="A0A101EKC1"/>
<protein>
    <recommendedName>
        <fullName evidence="7">Aminotransferase</fullName>
        <ecNumber evidence="7">2.6.1.-</ecNumber>
    </recommendedName>
</protein>
<dbReference type="GO" id="GO:0006520">
    <property type="term" value="P:amino acid metabolic process"/>
    <property type="evidence" value="ECO:0007669"/>
    <property type="project" value="InterPro"/>
</dbReference>
<evidence type="ECO:0000259" key="8">
    <source>
        <dbReference type="Pfam" id="PF00155"/>
    </source>
</evidence>
<comment type="caution">
    <text evidence="9">The sequence shown here is derived from an EMBL/GenBank/DDBJ whole genome shotgun (WGS) entry which is preliminary data.</text>
</comment>
<comment type="similarity">
    <text evidence="2 7">Belongs to the class-I pyridoxal-phosphate-dependent aminotransferase family.</text>
</comment>
<evidence type="ECO:0000256" key="2">
    <source>
        <dbReference type="ARBA" id="ARBA00007441"/>
    </source>
</evidence>
<dbReference type="InterPro" id="IPR004839">
    <property type="entry name" value="Aminotransferase_I/II_large"/>
</dbReference>
<dbReference type="EMBL" id="LGFD01000045">
    <property type="protein sequence ID" value="KUK16955.1"/>
    <property type="molecule type" value="Genomic_DNA"/>
</dbReference>
<dbReference type="PANTHER" id="PTHR46383:SF1">
    <property type="entry name" value="ASPARTATE AMINOTRANSFERASE"/>
    <property type="match status" value="1"/>
</dbReference>
<organism evidence="9 10">
    <name type="scientific">Thermococcus sibiricus</name>
    <dbReference type="NCBI Taxonomy" id="172049"/>
    <lineage>
        <taxon>Archaea</taxon>
        <taxon>Methanobacteriati</taxon>
        <taxon>Methanobacteriota</taxon>
        <taxon>Thermococci</taxon>
        <taxon>Thermococcales</taxon>
        <taxon>Thermococcaceae</taxon>
        <taxon>Thermococcus</taxon>
    </lineage>
</organism>
<dbReference type="EC" id="2.6.1.-" evidence="7"/>
<evidence type="ECO:0000256" key="6">
    <source>
        <dbReference type="ARBA" id="ARBA00022898"/>
    </source>
</evidence>
<feature type="domain" description="Aminotransferase class I/classII large" evidence="8">
    <location>
        <begin position="41"/>
        <end position="376"/>
    </location>
</feature>
<dbReference type="InterPro" id="IPR004838">
    <property type="entry name" value="NHTrfase_class1_PyrdxlP-BS"/>
</dbReference>